<dbReference type="PANTHER" id="PTHR41252">
    <property type="entry name" value="BLR2505 PROTEIN"/>
    <property type="match status" value="1"/>
</dbReference>
<dbReference type="SUPFAM" id="SSF54427">
    <property type="entry name" value="NTF2-like"/>
    <property type="match status" value="1"/>
</dbReference>
<dbReference type="InterPro" id="IPR037401">
    <property type="entry name" value="SnoaL-like"/>
</dbReference>
<dbReference type="RefSeq" id="WP_181584755.1">
    <property type="nucleotide sequence ID" value="NZ_CP059399.1"/>
</dbReference>
<dbReference type="AlphaFoldDB" id="A0A7D6VEM1"/>
<sequence length="130" mass="14357">MSQPELDLIERVYRAFDTHDLAAIATLFSPEVQIRQTTELPWGGHFRGHAGAAEFFTTLLKHIDSKVIRERLFVAGDRVVQTGRTVGTTAAGVAFDVPEVHVWRVHDGRITAYDAYIDTPAMLAALGGRP</sequence>
<dbReference type="InterPro" id="IPR032710">
    <property type="entry name" value="NTF2-like_dom_sf"/>
</dbReference>
<proteinExistence type="predicted"/>
<evidence type="ECO:0000313" key="2">
    <source>
        <dbReference type="EMBL" id="QLY33591.1"/>
    </source>
</evidence>
<organism evidence="2 3">
    <name type="scientific">Nocardia huaxiensis</name>
    <dbReference type="NCBI Taxonomy" id="2755382"/>
    <lineage>
        <taxon>Bacteria</taxon>
        <taxon>Bacillati</taxon>
        <taxon>Actinomycetota</taxon>
        <taxon>Actinomycetes</taxon>
        <taxon>Mycobacteriales</taxon>
        <taxon>Nocardiaceae</taxon>
        <taxon>Nocardia</taxon>
    </lineage>
</organism>
<evidence type="ECO:0000313" key="3">
    <source>
        <dbReference type="Proteomes" id="UP000515512"/>
    </source>
</evidence>
<gene>
    <name evidence="2" type="ORF">H0264_16340</name>
</gene>
<feature type="domain" description="SnoaL-like" evidence="1">
    <location>
        <begin position="9"/>
        <end position="112"/>
    </location>
</feature>
<dbReference type="PANTHER" id="PTHR41252:SF1">
    <property type="entry name" value="BLR2505 PROTEIN"/>
    <property type="match status" value="1"/>
</dbReference>
<reference evidence="2 3" key="1">
    <citation type="submission" date="2020-07" db="EMBL/GenBank/DDBJ databases">
        <authorList>
            <person name="Zhuang K."/>
            <person name="Ran Y."/>
        </authorList>
    </citation>
    <scope>NUCLEOTIDE SEQUENCE [LARGE SCALE GENOMIC DNA]</scope>
    <source>
        <strain evidence="2 3">WCH-YHL-001</strain>
    </source>
</reference>
<name>A0A7D6VEM1_9NOCA</name>
<dbReference type="EMBL" id="CP059399">
    <property type="protein sequence ID" value="QLY33591.1"/>
    <property type="molecule type" value="Genomic_DNA"/>
</dbReference>
<protein>
    <submittedName>
        <fullName evidence="2">Nuclear transport factor 2 family protein</fullName>
    </submittedName>
</protein>
<evidence type="ECO:0000259" key="1">
    <source>
        <dbReference type="Pfam" id="PF12680"/>
    </source>
</evidence>
<dbReference type="KEGG" id="nhu:H0264_16340"/>
<dbReference type="Pfam" id="PF12680">
    <property type="entry name" value="SnoaL_2"/>
    <property type="match status" value="1"/>
</dbReference>
<keyword evidence="3" id="KW-1185">Reference proteome</keyword>
<dbReference type="Proteomes" id="UP000515512">
    <property type="component" value="Chromosome"/>
</dbReference>
<accession>A0A7D6VEM1</accession>
<dbReference type="Gene3D" id="3.10.450.50">
    <property type="match status" value="1"/>
</dbReference>